<feature type="compositionally biased region" description="Low complexity" evidence="7">
    <location>
        <begin position="416"/>
        <end position="428"/>
    </location>
</feature>
<feature type="region of interest" description="Disordered" evidence="7">
    <location>
        <begin position="76"/>
        <end position="95"/>
    </location>
</feature>
<dbReference type="GO" id="GO:0003700">
    <property type="term" value="F:DNA-binding transcription factor activity"/>
    <property type="evidence" value="ECO:0007669"/>
    <property type="project" value="InterPro"/>
</dbReference>
<feature type="compositionally biased region" description="Polar residues" evidence="7">
    <location>
        <begin position="79"/>
        <end position="89"/>
    </location>
</feature>
<dbReference type="InterPro" id="IPR046347">
    <property type="entry name" value="bZIP_sf"/>
</dbReference>
<dbReference type="OrthoDB" id="674948at2759"/>
<proteinExistence type="inferred from homology"/>
<feature type="region of interest" description="Disordered" evidence="7">
    <location>
        <begin position="383"/>
        <end position="428"/>
    </location>
</feature>
<feature type="domain" description="BZIP" evidence="8">
    <location>
        <begin position="138"/>
        <end position="180"/>
    </location>
</feature>
<evidence type="ECO:0000256" key="4">
    <source>
        <dbReference type="ARBA" id="ARBA00023125"/>
    </source>
</evidence>
<reference evidence="9" key="1">
    <citation type="submission" date="2020-05" db="EMBL/GenBank/DDBJ databases">
        <title>Mycena genomes resolve the evolution of fungal bioluminescence.</title>
        <authorList>
            <person name="Tsai I.J."/>
        </authorList>
    </citation>
    <scope>NUCLEOTIDE SEQUENCE</scope>
    <source>
        <strain evidence="9">CCC161011</strain>
    </source>
</reference>
<comment type="subcellular location">
    <subcellularLocation>
        <location evidence="1">Nucleus</location>
    </subcellularLocation>
</comment>
<comment type="caution">
    <text evidence="9">The sequence shown here is derived from an EMBL/GenBank/DDBJ whole genome shotgun (WGS) entry which is preliminary data.</text>
</comment>
<dbReference type="PANTHER" id="PTHR47416">
    <property type="entry name" value="BASIC-LEUCINE ZIPPER TRANSCRIPTION FACTOR F-RELATED"/>
    <property type="match status" value="1"/>
</dbReference>
<dbReference type="Gene3D" id="1.20.5.170">
    <property type="match status" value="1"/>
</dbReference>
<dbReference type="SMART" id="SM00338">
    <property type="entry name" value="BRLZ"/>
    <property type="match status" value="1"/>
</dbReference>
<dbReference type="Proteomes" id="UP000620124">
    <property type="component" value="Unassembled WGS sequence"/>
</dbReference>
<evidence type="ECO:0000256" key="1">
    <source>
        <dbReference type="ARBA" id="ARBA00004123"/>
    </source>
</evidence>
<dbReference type="PANTHER" id="PTHR47416:SF8">
    <property type="entry name" value="BASIC-LEUCINE ZIPPER TRANSCRIPTION FACTOR E-RELATED"/>
    <property type="match status" value="1"/>
</dbReference>
<comment type="similarity">
    <text evidence="2">Belongs to the bZIP family.</text>
</comment>
<evidence type="ECO:0000256" key="6">
    <source>
        <dbReference type="ARBA" id="ARBA00023242"/>
    </source>
</evidence>
<dbReference type="GO" id="GO:0003677">
    <property type="term" value="F:DNA binding"/>
    <property type="evidence" value="ECO:0007669"/>
    <property type="project" value="UniProtKB-KW"/>
</dbReference>
<dbReference type="EMBL" id="JACAZI010000004">
    <property type="protein sequence ID" value="KAF7362254.1"/>
    <property type="molecule type" value="Genomic_DNA"/>
</dbReference>
<keyword evidence="3" id="KW-0805">Transcription regulation</keyword>
<keyword evidence="4" id="KW-0238">DNA-binding</keyword>
<dbReference type="CDD" id="cd14812">
    <property type="entry name" value="bZIP_u3"/>
    <property type="match status" value="1"/>
</dbReference>
<keyword evidence="10" id="KW-1185">Reference proteome</keyword>
<dbReference type="SUPFAM" id="SSF57959">
    <property type="entry name" value="Leucine zipper domain"/>
    <property type="match status" value="1"/>
</dbReference>
<feature type="region of interest" description="Disordered" evidence="7">
    <location>
        <begin position="228"/>
        <end position="258"/>
    </location>
</feature>
<evidence type="ECO:0000313" key="10">
    <source>
        <dbReference type="Proteomes" id="UP000620124"/>
    </source>
</evidence>
<evidence type="ECO:0000256" key="7">
    <source>
        <dbReference type="SAM" id="MobiDB-lite"/>
    </source>
</evidence>
<feature type="compositionally biased region" description="Low complexity" evidence="7">
    <location>
        <begin position="386"/>
        <end position="397"/>
    </location>
</feature>
<keyword evidence="6" id="KW-0539">Nucleus</keyword>
<dbReference type="InterPro" id="IPR004827">
    <property type="entry name" value="bZIP"/>
</dbReference>
<evidence type="ECO:0000259" key="8">
    <source>
        <dbReference type="PROSITE" id="PS50217"/>
    </source>
</evidence>
<protein>
    <submittedName>
        <fullName evidence="9">BZIP domain-containing protein</fullName>
    </submittedName>
</protein>
<evidence type="ECO:0000256" key="5">
    <source>
        <dbReference type="ARBA" id="ARBA00023163"/>
    </source>
</evidence>
<dbReference type="GO" id="GO:0005634">
    <property type="term" value="C:nucleus"/>
    <property type="evidence" value="ECO:0007669"/>
    <property type="project" value="UniProtKB-SubCell"/>
</dbReference>
<name>A0A8H6YPP8_9AGAR</name>
<evidence type="ECO:0000256" key="3">
    <source>
        <dbReference type="ARBA" id="ARBA00023015"/>
    </source>
</evidence>
<evidence type="ECO:0000313" key="9">
    <source>
        <dbReference type="EMBL" id="KAF7362254.1"/>
    </source>
</evidence>
<organism evidence="9 10">
    <name type="scientific">Mycena venus</name>
    <dbReference type="NCBI Taxonomy" id="2733690"/>
    <lineage>
        <taxon>Eukaryota</taxon>
        <taxon>Fungi</taxon>
        <taxon>Dikarya</taxon>
        <taxon>Basidiomycota</taxon>
        <taxon>Agaricomycotina</taxon>
        <taxon>Agaricomycetes</taxon>
        <taxon>Agaricomycetidae</taxon>
        <taxon>Agaricales</taxon>
        <taxon>Marasmiineae</taxon>
        <taxon>Mycenaceae</taxon>
        <taxon>Mycena</taxon>
    </lineage>
</organism>
<keyword evidence="5" id="KW-0804">Transcription</keyword>
<dbReference type="Pfam" id="PF00170">
    <property type="entry name" value="bZIP_1"/>
    <property type="match status" value="1"/>
</dbReference>
<accession>A0A8H6YPP8</accession>
<dbReference type="AlphaFoldDB" id="A0A8H6YPP8"/>
<evidence type="ECO:0000256" key="2">
    <source>
        <dbReference type="ARBA" id="ARBA00007163"/>
    </source>
</evidence>
<gene>
    <name evidence="9" type="ORF">MVEN_00571700</name>
</gene>
<sequence length="521" mass="56063">MNPLQIPMNHLIADHAILSPVDYNNYSPTQDSFPQYTPYNYDSSSTSSSPVPTTKMLKLPANDSLHCVPTHQLFDFPQVSPSPSETSSPAHHPRLSISINPVVCKRSASPDTSHPIKKRAAAERISSKDFVPPDVSGLSKREARLVKNRAAAFLSRQRKREEFELMEVRVAELEQENARLLAMAKGGSPSTAVPRKKAESDEALVSEIEQLRAQLRAAEERERELNAELTAKSASADVPPVKIEPSEPSFPLSPAPRMQSPHKSAASLGLMVLLCALPSLLSMPSNSTLPTSFPLPHSSLPASSSAFDFNSFLPNEYDWSRTGNSVMDLDADDKRRVTDTSATTTTRKLEFSEEESGALTGLGGLDISFDTSPLDDGKIRVRIHHPSSSASSRAPSPGGNYATKQEPSPFTMFFGSQSEPSASASLSSEPYVGVGYPSSSGGSDPFLGVGGYGSSYSASSSPFMYSQDEISSVDYSESDIGVASEYSVPDSTTGGRRRVRIALKSMPASGGEGGEWEVQFC</sequence>
<dbReference type="PROSITE" id="PS50217">
    <property type="entry name" value="BZIP"/>
    <property type="match status" value="1"/>
</dbReference>